<evidence type="ECO:0000259" key="6">
    <source>
        <dbReference type="PROSITE" id="PS50865"/>
    </source>
</evidence>
<accession>A0A1E1LCA7</accession>
<evidence type="ECO:0000256" key="3">
    <source>
        <dbReference type="ARBA" id="ARBA00022833"/>
    </source>
</evidence>
<gene>
    <name evidence="7" type="ORF">RCO7_09585</name>
</gene>
<dbReference type="EMBL" id="FJUW01000045">
    <property type="protein sequence ID" value="CZT08072.1"/>
    <property type="molecule type" value="Genomic_DNA"/>
</dbReference>
<dbReference type="AlphaFoldDB" id="A0A1E1LCA7"/>
<dbReference type="SUPFAM" id="SSF144232">
    <property type="entry name" value="HIT/MYND zinc finger-like"/>
    <property type="match status" value="1"/>
</dbReference>
<keyword evidence="1" id="KW-0479">Metal-binding</keyword>
<evidence type="ECO:0000256" key="4">
    <source>
        <dbReference type="PROSITE-ProRule" id="PRU00134"/>
    </source>
</evidence>
<dbReference type="STRING" id="914237.A0A1E1LCA7"/>
<dbReference type="Proteomes" id="UP000178129">
    <property type="component" value="Unassembled WGS sequence"/>
</dbReference>
<evidence type="ECO:0000313" key="7">
    <source>
        <dbReference type="EMBL" id="CZT08072.1"/>
    </source>
</evidence>
<evidence type="ECO:0000256" key="5">
    <source>
        <dbReference type="SAM" id="MobiDB-lite"/>
    </source>
</evidence>
<feature type="compositionally biased region" description="Low complexity" evidence="5">
    <location>
        <begin position="87"/>
        <end position="103"/>
    </location>
</feature>
<evidence type="ECO:0000313" key="8">
    <source>
        <dbReference type="Proteomes" id="UP000178129"/>
    </source>
</evidence>
<name>A0A1E1LCA7_9HELO</name>
<dbReference type="GO" id="GO:0008270">
    <property type="term" value="F:zinc ion binding"/>
    <property type="evidence" value="ECO:0007669"/>
    <property type="project" value="UniProtKB-KW"/>
</dbReference>
<evidence type="ECO:0000256" key="1">
    <source>
        <dbReference type="ARBA" id="ARBA00022723"/>
    </source>
</evidence>
<proteinExistence type="predicted"/>
<feature type="domain" description="MYND-type" evidence="6">
    <location>
        <begin position="330"/>
        <end position="370"/>
    </location>
</feature>
<sequence length="389" mass="43323">MVPTLTSTAPEPIPLRAITLLINYERMISDPRYKGLKLGGTSRGDPQMITGVMKIAPRIWDNEPESVKRRTVHIFAPELENSKSDTVDTADTTDTTDSKTPPAACDIHSSASAGVIALSPAERDLIFHETRAHDGCYNATGMYQDFFALCPPGQEISIQVGNETPVSIDVSRRVILEYTLHEPKHNILSLIEHPSTCTSPESYTWTSSGASPSENHCVMAFFPSQHLVPSSGYFKPSSKPSKKLENAMIIDMTRLQYGDAGFGTYGENYFLGSYGDYSESMKGICGELKLKSIVGRTAGRLNDPDNQARVKTCARRAWERWMEREKEGWCEYCGRGGKELMMCGACKGRKVWYCCEEHAKKGWKLHKLTCESVGEKKVVFGPKRKEDVK</sequence>
<evidence type="ECO:0000256" key="2">
    <source>
        <dbReference type="ARBA" id="ARBA00022771"/>
    </source>
</evidence>
<dbReference type="Gene3D" id="6.10.140.2220">
    <property type="match status" value="1"/>
</dbReference>
<dbReference type="InParanoid" id="A0A1E1LCA7"/>
<keyword evidence="3" id="KW-0862">Zinc</keyword>
<dbReference type="PROSITE" id="PS50865">
    <property type="entry name" value="ZF_MYND_2"/>
    <property type="match status" value="1"/>
</dbReference>
<dbReference type="InterPro" id="IPR002893">
    <property type="entry name" value="Znf_MYND"/>
</dbReference>
<keyword evidence="8" id="KW-1185">Reference proteome</keyword>
<protein>
    <recommendedName>
        <fullName evidence="6">MYND-type domain-containing protein</fullName>
    </recommendedName>
</protein>
<feature type="region of interest" description="Disordered" evidence="5">
    <location>
        <begin position="83"/>
        <end position="103"/>
    </location>
</feature>
<reference evidence="8" key="1">
    <citation type="submission" date="2016-03" db="EMBL/GenBank/DDBJ databases">
        <authorList>
            <person name="Ploux O."/>
        </authorList>
    </citation>
    <scope>NUCLEOTIDE SEQUENCE [LARGE SCALE GENOMIC DNA]</scope>
    <source>
        <strain evidence="8">UK7</strain>
    </source>
</reference>
<organism evidence="7 8">
    <name type="scientific">Rhynchosporium graminicola</name>
    <dbReference type="NCBI Taxonomy" id="2792576"/>
    <lineage>
        <taxon>Eukaryota</taxon>
        <taxon>Fungi</taxon>
        <taxon>Dikarya</taxon>
        <taxon>Ascomycota</taxon>
        <taxon>Pezizomycotina</taxon>
        <taxon>Leotiomycetes</taxon>
        <taxon>Helotiales</taxon>
        <taxon>Ploettnerulaceae</taxon>
        <taxon>Rhynchosporium</taxon>
    </lineage>
</organism>
<dbReference type="Pfam" id="PF01753">
    <property type="entry name" value="zf-MYND"/>
    <property type="match status" value="1"/>
</dbReference>
<comment type="caution">
    <text evidence="7">The sequence shown here is derived from an EMBL/GenBank/DDBJ whole genome shotgun (WGS) entry which is preliminary data.</text>
</comment>
<keyword evidence="2 4" id="KW-0863">Zinc-finger</keyword>